<proteinExistence type="predicted"/>
<keyword evidence="3" id="KW-0805">Transcription regulation</keyword>
<dbReference type="InterPro" id="IPR009057">
    <property type="entry name" value="Homeodomain-like_sf"/>
</dbReference>
<accession>A0ABR5NJM2</accession>
<dbReference type="Pfam" id="PF00440">
    <property type="entry name" value="TetR_N"/>
    <property type="match status" value="1"/>
</dbReference>
<evidence type="ECO:0000259" key="7">
    <source>
        <dbReference type="PROSITE" id="PS50977"/>
    </source>
</evidence>
<dbReference type="InterPro" id="IPR036271">
    <property type="entry name" value="Tet_transcr_reg_TetR-rel_C_sf"/>
</dbReference>
<comment type="caution">
    <text evidence="8">The sequence shown here is derived from an EMBL/GenBank/DDBJ whole genome shotgun (WGS) entry which is preliminary data.</text>
</comment>
<dbReference type="Gene3D" id="1.10.357.10">
    <property type="entry name" value="Tetracycline Repressor, domain 2"/>
    <property type="match status" value="1"/>
</dbReference>
<keyword evidence="5" id="KW-0804">Transcription</keyword>
<evidence type="ECO:0000256" key="2">
    <source>
        <dbReference type="ARBA" id="ARBA00022491"/>
    </source>
</evidence>
<dbReference type="PRINTS" id="PR00455">
    <property type="entry name" value="HTHTETR"/>
</dbReference>
<dbReference type="RefSeq" id="WP_055765928.1">
    <property type="nucleotide sequence ID" value="NZ_LDJG01000014.1"/>
</dbReference>
<organism evidence="8 9">
    <name type="scientific">Stenotrophomonas nitritireducens</name>
    <dbReference type="NCBI Taxonomy" id="83617"/>
    <lineage>
        <taxon>Bacteria</taxon>
        <taxon>Pseudomonadati</taxon>
        <taxon>Pseudomonadota</taxon>
        <taxon>Gammaproteobacteria</taxon>
        <taxon>Lysobacterales</taxon>
        <taxon>Lysobacteraceae</taxon>
        <taxon>Stenotrophomonas</taxon>
    </lineage>
</organism>
<evidence type="ECO:0000256" key="6">
    <source>
        <dbReference type="PROSITE-ProRule" id="PRU00335"/>
    </source>
</evidence>
<feature type="domain" description="HTH tetR-type" evidence="7">
    <location>
        <begin position="8"/>
        <end position="68"/>
    </location>
</feature>
<protein>
    <submittedName>
        <fullName evidence="8">TetR family transcriptional regulator</fullName>
    </submittedName>
</protein>
<dbReference type="PANTHER" id="PTHR30055:SF151">
    <property type="entry name" value="TRANSCRIPTIONAL REGULATORY PROTEIN"/>
    <property type="match status" value="1"/>
</dbReference>
<evidence type="ECO:0000256" key="4">
    <source>
        <dbReference type="ARBA" id="ARBA00023125"/>
    </source>
</evidence>
<dbReference type="Proteomes" id="UP000050902">
    <property type="component" value="Unassembled WGS sequence"/>
</dbReference>
<dbReference type="Gene3D" id="1.10.10.60">
    <property type="entry name" value="Homeodomain-like"/>
    <property type="match status" value="1"/>
</dbReference>
<evidence type="ECO:0000256" key="3">
    <source>
        <dbReference type="ARBA" id="ARBA00023015"/>
    </source>
</evidence>
<dbReference type="InterPro" id="IPR004111">
    <property type="entry name" value="Repressor_TetR_C"/>
</dbReference>
<dbReference type="PROSITE" id="PS01081">
    <property type="entry name" value="HTH_TETR_1"/>
    <property type="match status" value="1"/>
</dbReference>
<name>A0ABR5NJM2_9GAMM</name>
<gene>
    <name evidence="8" type="ORF">ABB22_09725</name>
</gene>
<sequence length="211" mass="22861">MNDSTPPRLSRESVVRAALELLDEVGIDALSTRRLAERLGVQSPTLYWHFRNKAELLAAMAEAVMQERRQQPLPAPGQSWQSWFIANAHGFRHALLGRRDGARLHAGTRPQGALFDDVEAKLGVLCAAGFEPVQAIGLLLAVSRFVVGWVLEEQAGPADDLAAGNGPDAARHPLGANGWQELAKESPDAIFDRQLRLFVAGAEGMIGQRTG</sequence>
<evidence type="ECO:0000256" key="5">
    <source>
        <dbReference type="ARBA" id="ARBA00023163"/>
    </source>
</evidence>
<dbReference type="SUPFAM" id="SSF46689">
    <property type="entry name" value="Homeodomain-like"/>
    <property type="match status" value="1"/>
</dbReference>
<dbReference type="InterPro" id="IPR050109">
    <property type="entry name" value="HTH-type_TetR-like_transc_reg"/>
</dbReference>
<dbReference type="PRINTS" id="PR00400">
    <property type="entry name" value="TETREPRESSOR"/>
</dbReference>
<evidence type="ECO:0000256" key="1">
    <source>
        <dbReference type="ARBA" id="ARBA00002856"/>
    </source>
</evidence>
<keyword evidence="2" id="KW-0678">Repressor</keyword>
<dbReference type="PROSITE" id="PS50977">
    <property type="entry name" value="HTH_TETR_2"/>
    <property type="match status" value="1"/>
</dbReference>
<dbReference type="PANTHER" id="PTHR30055">
    <property type="entry name" value="HTH-TYPE TRANSCRIPTIONAL REGULATOR RUTR"/>
    <property type="match status" value="1"/>
</dbReference>
<dbReference type="EMBL" id="LDJG01000014">
    <property type="protein sequence ID" value="KRG57287.1"/>
    <property type="molecule type" value="Genomic_DNA"/>
</dbReference>
<evidence type="ECO:0000313" key="8">
    <source>
        <dbReference type="EMBL" id="KRG57287.1"/>
    </source>
</evidence>
<dbReference type="InterPro" id="IPR003012">
    <property type="entry name" value="Tet_transcr_reg_TetR"/>
</dbReference>
<dbReference type="Pfam" id="PF02909">
    <property type="entry name" value="TetR_C_1"/>
    <property type="match status" value="1"/>
</dbReference>
<dbReference type="InterPro" id="IPR023772">
    <property type="entry name" value="DNA-bd_HTH_TetR-type_CS"/>
</dbReference>
<comment type="function">
    <text evidence="1">TetR is the repressor of the tetracycline resistance element; its N-terminal region forms a helix-turn-helix structure and binds DNA. Binding of tetracycline to TetR reduces the repressor affinity for the tetracycline resistance gene (tetA) promoter operator sites.</text>
</comment>
<dbReference type="InterPro" id="IPR001647">
    <property type="entry name" value="HTH_TetR"/>
</dbReference>
<keyword evidence="9" id="KW-1185">Reference proteome</keyword>
<keyword evidence="4 6" id="KW-0238">DNA-binding</keyword>
<evidence type="ECO:0000313" key="9">
    <source>
        <dbReference type="Proteomes" id="UP000050902"/>
    </source>
</evidence>
<feature type="DNA-binding region" description="H-T-H motif" evidence="6">
    <location>
        <begin position="31"/>
        <end position="50"/>
    </location>
</feature>
<dbReference type="SUPFAM" id="SSF48498">
    <property type="entry name" value="Tetracyclin repressor-like, C-terminal domain"/>
    <property type="match status" value="1"/>
</dbReference>
<reference evidence="8 9" key="1">
    <citation type="submission" date="2015-05" db="EMBL/GenBank/DDBJ databases">
        <title>Genome sequencing and analysis of members of genus Stenotrophomonas.</title>
        <authorList>
            <person name="Patil P.P."/>
            <person name="Midha S."/>
            <person name="Patil P.B."/>
        </authorList>
    </citation>
    <scope>NUCLEOTIDE SEQUENCE [LARGE SCALE GENOMIC DNA]</scope>
    <source>
        <strain evidence="8 9">DSM 12575</strain>
    </source>
</reference>